<keyword evidence="2" id="KW-0804">Transcription</keyword>
<evidence type="ECO:0000256" key="1">
    <source>
        <dbReference type="ARBA" id="ARBA00023015"/>
    </source>
</evidence>
<proteinExistence type="predicted"/>
<reference evidence="4 5" key="1">
    <citation type="journal article" date="2019" name="Int. J. Syst. Evol. Microbiol.">
        <title>The Global Catalogue of Microorganisms (GCM) 10K type strain sequencing project: providing services to taxonomists for standard genome sequencing and annotation.</title>
        <authorList>
            <consortium name="The Broad Institute Genomics Platform"/>
            <consortium name="The Broad Institute Genome Sequencing Center for Infectious Disease"/>
            <person name="Wu L."/>
            <person name="Ma J."/>
        </authorList>
    </citation>
    <scope>NUCLEOTIDE SEQUENCE [LARGE SCALE GENOMIC DNA]</scope>
    <source>
        <strain evidence="4 5">DSM 29988</strain>
    </source>
</reference>
<feature type="domain" description="HTH bat-type" evidence="3">
    <location>
        <begin position="144"/>
        <end position="195"/>
    </location>
</feature>
<dbReference type="PANTHER" id="PTHR34236:SF1">
    <property type="entry name" value="DIMETHYL SULFOXIDE REDUCTASE TRANSCRIPTIONAL ACTIVATOR"/>
    <property type="match status" value="1"/>
</dbReference>
<keyword evidence="5" id="KW-1185">Reference proteome</keyword>
<dbReference type="RefSeq" id="WP_390222418.1">
    <property type="nucleotide sequence ID" value="NZ_JBHTAA010000002.1"/>
</dbReference>
<dbReference type="Gene3D" id="1.10.10.10">
    <property type="entry name" value="Winged helix-like DNA-binding domain superfamily/Winged helix DNA-binding domain"/>
    <property type="match status" value="1"/>
</dbReference>
<dbReference type="Pfam" id="PF04967">
    <property type="entry name" value="HTH_10"/>
    <property type="match status" value="1"/>
</dbReference>
<sequence length="201" mass="23383">MFEAEIHLQQHKPCILTDVAAEFDASFEIAIEELHNHQVTFVIEFDNATDPIFEFMRDSAQVSHVERLTEDTFLVTKESCGAYDAIDRNHGIIRRKSQISRERRVYTVLLFRREDLREMILEFKRIGHPTLGSIKAFEAPSSELTPRQREVIGVALEQGYFEWPRRHTAEEIAFSLDIDHSTFLEHVRKAQQKLLSKALSD</sequence>
<name>A0ABD5ZDD4_9EURY</name>
<accession>A0ABD5ZDD4</accession>
<dbReference type="AlphaFoldDB" id="A0ABD5ZDD4"/>
<protein>
    <submittedName>
        <fullName evidence="4">Helix-turn-helix domain-containing protein</fullName>
    </submittedName>
</protein>
<evidence type="ECO:0000256" key="2">
    <source>
        <dbReference type="ARBA" id="ARBA00023163"/>
    </source>
</evidence>
<dbReference type="InterPro" id="IPR007050">
    <property type="entry name" value="HTH_bacterioopsin"/>
</dbReference>
<organism evidence="4 5">
    <name type="scientific">Haloferax namakaokahaiae</name>
    <dbReference type="NCBI Taxonomy" id="1748331"/>
    <lineage>
        <taxon>Archaea</taxon>
        <taxon>Methanobacteriati</taxon>
        <taxon>Methanobacteriota</taxon>
        <taxon>Stenosarchaea group</taxon>
        <taxon>Halobacteria</taxon>
        <taxon>Halobacteriales</taxon>
        <taxon>Haloferacaceae</taxon>
        <taxon>Haloferax</taxon>
    </lineage>
</organism>
<dbReference type="InterPro" id="IPR036388">
    <property type="entry name" value="WH-like_DNA-bd_sf"/>
</dbReference>
<comment type="caution">
    <text evidence="4">The sequence shown here is derived from an EMBL/GenBank/DDBJ whole genome shotgun (WGS) entry which is preliminary data.</text>
</comment>
<evidence type="ECO:0000313" key="4">
    <source>
        <dbReference type="EMBL" id="MFC7203104.1"/>
    </source>
</evidence>
<evidence type="ECO:0000259" key="3">
    <source>
        <dbReference type="Pfam" id="PF04967"/>
    </source>
</evidence>
<evidence type="ECO:0000313" key="5">
    <source>
        <dbReference type="Proteomes" id="UP001596481"/>
    </source>
</evidence>
<dbReference type="EMBL" id="JBHTAA010000002">
    <property type="protein sequence ID" value="MFC7203104.1"/>
    <property type="molecule type" value="Genomic_DNA"/>
</dbReference>
<dbReference type="PANTHER" id="PTHR34236">
    <property type="entry name" value="DIMETHYL SULFOXIDE REDUCTASE TRANSCRIPTIONAL ACTIVATOR"/>
    <property type="match status" value="1"/>
</dbReference>
<keyword evidence="1" id="KW-0805">Transcription regulation</keyword>
<gene>
    <name evidence="4" type="ORF">ACFQJC_06235</name>
</gene>
<dbReference type="Proteomes" id="UP001596481">
    <property type="component" value="Unassembled WGS sequence"/>
</dbReference>